<dbReference type="InterPro" id="IPR047589">
    <property type="entry name" value="DUF11_rpt"/>
</dbReference>
<feature type="domain" description="DUF7507" evidence="2">
    <location>
        <begin position="835"/>
        <end position="939"/>
    </location>
</feature>
<feature type="domain" description="DUF7507" evidence="2">
    <location>
        <begin position="954"/>
        <end position="1058"/>
    </location>
</feature>
<dbReference type="Gene3D" id="2.60.120.200">
    <property type="match status" value="1"/>
</dbReference>
<feature type="region of interest" description="Disordered" evidence="1">
    <location>
        <begin position="922"/>
        <end position="946"/>
    </location>
</feature>
<comment type="caution">
    <text evidence="3">The sequence shown here is derived from an EMBL/GenBank/DDBJ whole genome shotgun (WGS) entry which is preliminary data.</text>
</comment>
<feature type="domain" description="DUF7507" evidence="2">
    <location>
        <begin position="375"/>
        <end position="472"/>
    </location>
</feature>
<feature type="region of interest" description="Disordered" evidence="1">
    <location>
        <begin position="1190"/>
        <end position="1254"/>
    </location>
</feature>
<feature type="compositionally biased region" description="Basic and acidic residues" evidence="1">
    <location>
        <begin position="1154"/>
        <end position="1171"/>
    </location>
</feature>
<dbReference type="Gene3D" id="2.60.40.10">
    <property type="entry name" value="Immunoglobulins"/>
    <property type="match status" value="4"/>
</dbReference>
<feature type="domain" description="DUF7507" evidence="2">
    <location>
        <begin position="485"/>
        <end position="583"/>
    </location>
</feature>
<organism evidence="3 4">
    <name type="scientific">Streptomyces palmae</name>
    <dbReference type="NCBI Taxonomy" id="1701085"/>
    <lineage>
        <taxon>Bacteria</taxon>
        <taxon>Bacillati</taxon>
        <taxon>Actinomycetota</taxon>
        <taxon>Actinomycetes</taxon>
        <taxon>Kitasatosporales</taxon>
        <taxon>Streptomycetaceae</taxon>
        <taxon>Streptomyces</taxon>
    </lineage>
</organism>
<feature type="region of interest" description="Disordered" evidence="1">
    <location>
        <begin position="462"/>
        <end position="483"/>
    </location>
</feature>
<protein>
    <recommendedName>
        <fullName evidence="2">DUF7507 domain-containing protein</fullName>
    </recommendedName>
</protein>
<feature type="region of interest" description="Disordered" evidence="1">
    <location>
        <begin position="1154"/>
        <end position="1178"/>
    </location>
</feature>
<dbReference type="OrthoDB" id="3225333at2"/>
<dbReference type="Proteomes" id="UP000297948">
    <property type="component" value="Unassembled WGS sequence"/>
</dbReference>
<dbReference type="InterPro" id="IPR013783">
    <property type="entry name" value="Ig-like_fold"/>
</dbReference>
<dbReference type="RefSeq" id="WP_135340499.1">
    <property type="nucleotide sequence ID" value="NZ_SRID01000203.1"/>
</dbReference>
<accession>A0A4Z0H1R1</accession>
<evidence type="ECO:0000313" key="4">
    <source>
        <dbReference type="Proteomes" id="UP000297948"/>
    </source>
</evidence>
<keyword evidence="4" id="KW-1185">Reference proteome</keyword>
<dbReference type="PANTHER" id="PTHR34819:SF3">
    <property type="entry name" value="CELL SURFACE PROTEIN"/>
    <property type="match status" value="1"/>
</dbReference>
<dbReference type="NCBIfam" id="TIGR01451">
    <property type="entry name" value="B_ant_repeat"/>
    <property type="match status" value="2"/>
</dbReference>
<dbReference type="SUPFAM" id="SSF49899">
    <property type="entry name" value="Concanavalin A-like lectins/glucanases"/>
    <property type="match status" value="1"/>
</dbReference>
<feature type="compositionally biased region" description="Basic residues" evidence="1">
    <location>
        <begin position="1208"/>
        <end position="1244"/>
    </location>
</feature>
<feature type="compositionally biased region" description="Polar residues" evidence="1">
    <location>
        <begin position="1196"/>
        <end position="1206"/>
    </location>
</feature>
<dbReference type="InterPro" id="IPR051172">
    <property type="entry name" value="Chlamydia_OmcB"/>
</dbReference>
<gene>
    <name evidence="3" type="ORF">E4099_20200</name>
</gene>
<evidence type="ECO:0000259" key="2">
    <source>
        <dbReference type="Pfam" id="PF24346"/>
    </source>
</evidence>
<dbReference type="AlphaFoldDB" id="A0A4Z0H1R1"/>
<sequence length="1267" mass="132301">MQRRYRSSSSGWRARASRLATAALALVVSAGVTALGPVGTASAQPTAVGSPLVSETFTEATAPEFTGLGDACLTGAPPTTGPLPPGDHPLGGCPPGVGPVPPSNGAPHGYLRLTDATNDSEGAALYNHPVPANEGLNVTFDQWQYGSTTPATPADGISFFLVNGDTSLTRPGAFGGSLGYAQKRDSDIATNPILPGVDNGYLGVGLDVLGNYFGDWEQRGHGCAVRSPAGTSFHVPAPGPDMVTLRGPGNGIDGYCFMTATTNNFTTTGPWPSTLPGQLQGPTTSLPPGATPAEAEAALEVSRRRVHVQITPAPNPVVNVWIDFNDGTGSHQVLSTPAPTPVPPTYKFGFAASTGLFTDVHLIRNVVVTSDEPLPELNLVKQVVKPLPGDLTVGSRVPYEFVVTNSGETRIDNLAVNDPKIGPVNCPTTSLASGQTVTCTATYTVTAADVAAGRIANTAIATGTSDGETVESPPSSETVPVEQPPGIDVEKRVETPGPYSVGQRVTYTYTVRNIGGTQLTGVQVRDDHVTGITCESTTLAPVGEPGDSTTCTGTYTLTAADGTAGSVTNIATATGTSDGRTITSPEAQATIPVGAPHLTLTKRVASPGPFQVGDTVDYTYTLTDTGTTTLNRIVVQDDRVADVSCQMTTLTPGASTTCTGQYTITRADLDACEETGMDPCEITNIAQAGGIDAVTGNDVTSERDQATVQVRADQRADLTLVKRVTSTGPFTVGSRVEYTYSVTNTGNVALHDLTVQDDRVTGITCQATTLAPGQSTTCTGTHTVTQADLDRCRQAGTTPCTITNTASATAEDPNDIRVVSEPDTETIVVNVVPRPSLSVEKVVASTGPFTVGSQVVYSYRVTNTGNVPLHSVAVNDNKVANVTCQAVSLAPGESTDCTGDYTVTQADLDRCRQTGTNPCTITNTATATGTDPEGTEATSPPDSETITVNEQPRPHLTIRKEAESPGPFPVGSRVRYTYTATNTGNVPLHDLTVQDDKVTGITCQATTLAPGQSTTCTGTYTVTQADLDRCRQTGTNPCTITNTATDSGRDPNGNLFTSESDSATITVVERAQSHLTIRKHVLSKGPFTTGSKVRYSYTVTNTGDTTLHDVAVDDDKVTNVTCQATTLAPGQSTTCTGTYTVTRTDLCGCETVKKAPTSDHRPSRTTRRGDSGKPCGTRCKVTNVAVATALDPQGDRVTSQPDSATITVHKKGPRRDHQHAPGRKHDHGRKHGHGHGRHHRHGHGHEHGRDHRRGLDLGQAQGKHMAA</sequence>
<feature type="domain" description="DUF7507" evidence="2">
    <location>
        <begin position="595"/>
        <end position="701"/>
    </location>
</feature>
<feature type="domain" description="DUF7507" evidence="2">
    <location>
        <begin position="717"/>
        <end position="820"/>
    </location>
</feature>
<proteinExistence type="predicted"/>
<evidence type="ECO:0000313" key="3">
    <source>
        <dbReference type="EMBL" id="TGB03041.1"/>
    </source>
</evidence>
<evidence type="ECO:0000256" key="1">
    <source>
        <dbReference type="SAM" id="MobiDB-lite"/>
    </source>
</evidence>
<dbReference type="InterPro" id="IPR013320">
    <property type="entry name" value="ConA-like_dom_sf"/>
</dbReference>
<feature type="compositionally biased region" description="Polar residues" evidence="1">
    <location>
        <begin position="936"/>
        <end position="946"/>
    </location>
</feature>
<feature type="compositionally biased region" description="Basic and acidic residues" evidence="1">
    <location>
        <begin position="1245"/>
        <end position="1254"/>
    </location>
</feature>
<dbReference type="GO" id="GO:0005975">
    <property type="term" value="P:carbohydrate metabolic process"/>
    <property type="evidence" value="ECO:0007669"/>
    <property type="project" value="UniProtKB-ARBA"/>
</dbReference>
<reference evidence="3 4" key="1">
    <citation type="submission" date="2019-03" db="EMBL/GenBank/DDBJ databases">
        <authorList>
            <person name="Gonzalez-Pimentel J.L."/>
        </authorList>
    </citation>
    <scope>NUCLEOTIDE SEQUENCE [LARGE SCALE GENOMIC DNA]</scope>
    <source>
        <strain evidence="3 4">JCM 31289</strain>
    </source>
</reference>
<dbReference type="EMBL" id="SRID01000203">
    <property type="protein sequence ID" value="TGB03041.1"/>
    <property type="molecule type" value="Genomic_DNA"/>
</dbReference>
<dbReference type="Pfam" id="PF24346">
    <property type="entry name" value="DUF7507"/>
    <property type="match status" value="7"/>
</dbReference>
<name>A0A4Z0H1R1_9ACTN</name>
<feature type="compositionally biased region" description="Polar residues" evidence="1">
    <location>
        <begin position="462"/>
        <end position="478"/>
    </location>
</feature>
<dbReference type="PANTHER" id="PTHR34819">
    <property type="entry name" value="LARGE CYSTEINE-RICH PERIPLASMIC PROTEIN OMCB"/>
    <property type="match status" value="1"/>
</dbReference>
<dbReference type="InterPro" id="IPR055354">
    <property type="entry name" value="DUF7507"/>
</dbReference>
<feature type="domain" description="DUF7507" evidence="2">
    <location>
        <begin position="1074"/>
        <end position="1162"/>
    </location>
</feature>